<dbReference type="GO" id="GO:0005634">
    <property type="term" value="C:nucleus"/>
    <property type="evidence" value="ECO:0007669"/>
    <property type="project" value="UniProtKB-SubCell"/>
</dbReference>
<dbReference type="EMBL" id="HACA01008840">
    <property type="protein sequence ID" value="CDW26201.1"/>
    <property type="molecule type" value="Transcribed_RNA"/>
</dbReference>
<feature type="region of interest" description="Disordered" evidence="6">
    <location>
        <begin position="1"/>
        <end position="28"/>
    </location>
</feature>
<dbReference type="PANTHER" id="PTHR13556">
    <property type="entry name" value="TRANSCRIPTIONAL ADAPTER 3-RELATED"/>
    <property type="match status" value="1"/>
</dbReference>
<reference evidence="7" key="1">
    <citation type="submission" date="2014-05" db="EMBL/GenBank/DDBJ databases">
        <authorList>
            <person name="Chronopoulou M."/>
        </authorList>
    </citation>
    <scope>NUCLEOTIDE SEQUENCE</scope>
    <source>
        <tissue evidence="7">Whole organism</tissue>
    </source>
</reference>
<comment type="subcellular location">
    <subcellularLocation>
        <location evidence="1">Nucleus</location>
    </subcellularLocation>
</comment>
<feature type="compositionally biased region" description="Polar residues" evidence="6">
    <location>
        <begin position="320"/>
        <end position="332"/>
    </location>
</feature>
<evidence type="ECO:0000256" key="2">
    <source>
        <dbReference type="ARBA" id="ARBA00005330"/>
    </source>
</evidence>
<feature type="compositionally biased region" description="Polar residues" evidence="6">
    <location>
        <begin position="272"/>
        <end position="283"/>
    </location>
</feature>
<feature type="region of interest" description="Disordered" evidence="6">
    <location>
        <begin position="95"/>
        <end position="160"/>
    </location>
</feature>
<evidence type="ECO:0000256" key="4">
    <source>
        <dbReference type="ARBA" id="ARBA00023163"/>
    </source>
</evidence>
<evidence type="ECO:0000256" key="3">
    <source>
        <dbReference type="ARBA" id="ARBA00023015"/>
    </source>
</evidence>
<dbReference type="OrthoDB" id="1232at2759"/>
<feature type="region of interest" description="Disordered" evidence="6">
    <location>
        <begin position="353"/>
        <end position="382"/>
    </location>
</feature>
<dbReference type="Pfam" id="PF10198">
    <property type="entry name" value="Ada3"/>
    <property type="match status" value="1"/>
</dbReference>
<evidence type="ECO:0000256" key="6">
    <source>
        <dbReference type="SAM" id="MobiDB-lite"/>
    </source>
</evidence>
<keyword evidence="3" id="KW-0805">Transcription regulation</keyword>
<name>A0A0K2TL16_LEPSM</name>
<comment type="similarity">
    <text evidence="2">Belongs to the NGG1 family.</text>
</comment>
<dbReference type="GO" id="GO:0006357">
    <property type="term" value="P:regulation of transcription by RNA polymerase II"/>
    <property type="evidence" value="ECO:0007669"/>
    <property type="project" value="TreeGrafter"/>
</dbReference>
<dbReference type="GO" id="GO:0003713">
    <property type="term" value="F:transcription coactivator activity"/>
    <property type="evidence" value="ECO:0007669"/>
    <property type="project" value="TreeGrafter"/>
</dbReference>
<sequence length="474" mass="53727">MTKHLNKSGGTSRSPTKGKESPSLGKTLDLRDCPLTFPEFASVDHSQVVPRYSAVLKRNETEGITLEDVDALQMELEALLSSTVVRKMTLKEEHKNLSNLEKPRAGSASASRSAGKRLHIKQDEQQHLQQVLPVQGPSSPGKRAPEDRYGKKQRLNASGKPYESFGKVIGIPKISKTEKKVAPNFDPLQNEQIRPVSESSVSPSPKNETPSRFWSFVEPYCAPITINDVQLLDDLIRTHDDLSEYFITPKKGKHYTRKWAEGEADEEEIETTNKCQDGFSSTKNSKEKTNGELGDLTQRLVAGLMEENSETQPLEPLNSKFETNGDTTNNSVVPFSQQADSLEAHVFKELEEQGIFDSGKEEEEEDEEEEGGEDEEEDENDEILEELKRCQKELRALSSHNLVQLKRLMKCAKDEMVRQEMRNKLNEADKRVMEAYKKISHNRSLKKEPSKKDKDFAWKALKERELILNQLESI</sequence>
<evidence type="ECO:0000256" key="5">
    <source>
        <dbReference type="ARBA" id="ARBA00023242"/>
    </source>
</evidence>
<organism evidence="7">
    <name type="scientific">Lepeophtheirus salmonis</name>
    <name type="common">Salmon louse</name>
    <name type="synonym">Caligus salmonis</name>
    <dbReference type="NCBI Taxonomy" id="72036"/>
    <lineage>
        <taxon>Eukaryota</taxon>
        <taxon>Metazoa</taxon>
        <taxon>Ecdysozoa</taxon>
        <taxon>Arthropoda</taxon>
        <taxon>Crustacea</taxon>
        <taxon>Multicrustacea</taxon>
        <taxon>Hexanauplia</taxon>
        <taxon>Copepoda</taxon>
        <taxon>Siphonostomatoida</taxon>
        <taxon>Caligidae</taxon>
        <taxon>Lepeophtheirus</taxon>
    </lineage>
</organism>
<feature type="region of interest" description="Disordered" evidence="6">
    <location>
        <begin position="308"/>
        <end position="332"/>
    </location>
</feature>
<dbReference type="PANTHER" id="PTHR13556:SF2">
    <property type="entry name" value="TRANSCRIPTIONAL ADAPTER 3"/>
    <property type="match status" value="1"/>
</dbReference>
<feature type="compositionally biased region" description="Basic and acidic residues" evidence="6">
    <location>
        <begin position="95"/>
        <end position="104"/>
    </location>
</feature>
<dbReference type="GO" id="GO:0000124">
    <property type="term" value="C:SAGA complex"/>
    <property type="evidence" value="ECO:0007669"/>
    <property type="project" value="TreeGrafter"/>
</dbReference>
<keyword evidence="5" id="KW-0539">Nucleus</keyword>
<feature type="region of interest" description="Disordered" evidence="6">
    <location>
        <begin position="183"/>
        <end position="209"/>
    </location>
</feature>
<dbReference type="InterPro" id="IPR019340">
    <property type="entry name" value="Histone_AcTrfase_su3"/>
</dbReference>
<protein>
    <submittedName>
        <fullName evidence="7">Transcriptional adapter 3Blike [Megachile rotundata]</fullName>
    </submittedName>
</protein>
<accession>A0A0K2TL16</accession>
<evidence type="ECO:0000313" key="7">
    <source>
        <dbReference type="EMBL" id="CDW26201.1"/>
    </source>
</evidence>
<proteinExistence type="inferred from homology"/>
<evidence type="ECO:0000256" key="1">
    <source>
        <dbReference type="ARBA" id="ARBA00004123"/>
    </source>
</evidence>
<keyword evidence="4" id="KW-0804">Transcription</keyword>
<feature type="compositionally biased region" description="Low complexity" evidence="6">
    <location>
        <begin position="195"/>
        <end position="205"/>
    </location>
</feature>
<feature type="region of interest" description="Disordered" evidence="6">
    <location>
        <begin position="262"/>
        <end position="293"/>
    </location>
</feature>
<dbReference type="AlphaFoldDB" id="A0A0K2TL16"/>
<feature type="compositionally biased region" description="Acidic residues" evidence="6">
    <location>
        <begin position="360"/>
        <end position="382"/>
    </location>
</feature>